<keyword evidence="2" id="KW-1185">Reference proteome</keyword>
<dbReference type="AlphaFoldDB" id="A0A0C2NDA1"/>
<evidence type="ECO:0000313" key="1">
    <source>
        <dbReference type="EMBL" id="KII74275.1"/>
    </source>
</evidence>
<dbReference type="EMBL" id="JWZT01000476">
    <property type="protein sequence ID" value="KII74275.1"/>
    <property type="molecule type" value="Genomic_DNA"/>
</dbReference>
<name>A0A0C2NDA1_THEKT</name>
<reference evidence="1 2" key="1">
    <citation type="journal article" date="2014" name="Genome Biol. Evol.">
        <title>The genome of the myxosporean Thelohanellus kitauei shows adaptations to nutrient acquisition within its fish host.</title>
        <authorList>
            <person name="Yang Y."/>
            <person name="Xiong J."/>
            <person name="Zhou Z."/>
            <person name="Huo F."/>
            <person name="Miao W."/>
            <person name="Ran C."/>
            <person name="Liu Y."/>
            <person name="Zhang J."/>
            <person name="Feng J."/>
            <person name="Wang M."/>
            <person name="Wang M."/>
            <person name="Wang L."/>
            <person name="Yao B."/>
        </authorList>
    </citation>
    <scope>NUCLEOTIDE SEQUENCE [LARGE SCALE GENOMIC DNA]</scope>
    <source>
        <strain evidence="1">Wuqing</strain>
    </source>
</reference>
<accession>A0A0C2NDA1</accession>
<sequence>MESSQNIDTKANKRAIQNYRSGTQSNDVYMQIEAIKNFISHFSNQDDWTTDRYFIKNFPSQIYKDFYEMSEGKTNLDLYQEKQILLLNVYTFIFRNKNLMMNFEAESIATFFLKFIRFRDPNIKYDPSNMMDSILIYVSHYPYKLVIIHGNAMLRFLCYFDLGKSNLKQKFWSMCQKIYELHENYKCFISYVKLTESVNQIMNKYSSSRQQDFCKLLTIVLNFVRVFDLLDYIEFDVTMFYRISEEIFSNETQKLTEDTLYFDIYKIWKAMLNGSVNTLRIESTEQLVTFTSIFSVGLARKLKKLIQDTSNIEMNKNVKNSLYIIYFSLIAYPVMNEKLKNRLRQVLLELHRFFQKYFEKCSFQNIPIYYQFEILQYYIKSIVTLNVEISPHDHQTIRGFLDGLIMHSTLNLHWNFLFAHLLFDISFDSTNGQSDFASNFNKINQYLHRLIYSLSDEIYTNKLKWEQKLYLFENLKCCYLKIFSEELIQSVFTGCESHLLDMFKDESPEVVGNNAYEIYSDIMCLVVQIFNDSNYLEKSTADSLRKLCDEFSNEILPISSYVYDSDNVEDTSVISINDQTERPIAILLSKRFLDGLL</sequence>
<evidence type="ECO:0000313" key="2">
    <source>
        <dbReference type="Proteomes" id="UP000031668"/>
    </source>
</evidence>
<dbReference type="Proteomes" id="UP000031668">
    <property type="component" value="Unassembled WGS sequence"/>
</dbReference>
<protein>
    <submittedName>
        <fullName evidence="1">Uncharacterized protein</fullName>
    </submittedName>
</protein>
<proteinExistence type="predicted"/>
<comment type="caution">
    <text evidence="1">The sequence shown here is derived from an EMBL/GenBank/DDBJ whole genome shotgun (WGS) entry which is preliminary data.</text>
</comment>
<organism evidence="1 2">
    <name type="scientific">Thelohanellus kitauei</name>
    <name type="common">Myxosporean</name>
    <dbReference type="NCBI Taxonomy" id="669202"/>
    <lineage>
        <taxon>Eukaryota</taxon>
        <taxon>Metazoa</taxon>
        <taxon>Cnidaria</taxon>
        <taxon>Myxozoa</taxon>
        <taxon>Myxosporea</taxon>
        <taxon>Bivalvulida</taxon>
        <taxon>Platysporina</taxon>
        <taxon>Myxobolidae</taxon>
        <taxon>Thelohanellus</taxon>
    </lineage>
</organism>
<gene>
    <name evidence="1" type="ORF">RF11_09091</name>
</gene>